<evidence type="ECO:0000256" key="3">
    <source>
        <dbReference type="ARBA" id="ARBA00023015"/>
    </source>
</evidence>
<keyword evidence="3" id="KW-0805">Transcription regulation</keyword>
<dbReference type="PANTHER" id="PTHR46577">
    <property type="entry name" value="HTH-TYPE TRANSCRIPTIONAL REGULATORY PROTEIN GABR"/>
    <property type="match status" value="1"/>
</dbReference>
<dbReference type="Gene3D" id="3.40.640.10">
    <property type="entry name" value="Type I PLP-dependent aspartate aminotransferase-like (Major domain)"/>
    <property type="match status" value="1"/>
</dbReference>
<dbReference type="SUPFAM" id="SSF46785">
    <property type="entry name" value="Winged helix' DNA-binding domain"/>
    <property type="match status" value="1"/>
</dbReference>
<protein>
    <submittedName>
        <fullName evidence="7">Aminotransferase class I/II-fold pyridoxal phosphate-dependent enzyme</fullName>
    </submittedName>
</protein>
<dbReference type="AlphaFoldDB" id="A0A964XNI0"/>
<keyword evidence="4" id="KW-0238">DNA-binding</keyword>
<feature type="domain" description="HTH gntR-type" evidence="6">
    <location>
        <begin position="18"/>
        <end position="86"/>
    </location>
</feature>
<organism evidence="7 8">
    <name type="scientific">Streptomyces boluensis</name>
    <dbReference type="NCBI Taxonomy" id="1775135"/>
    <lineage>
        <taxon>Bacteria</taxon>
        <taxon>Bacillati</taxon>
        <taxon>Actinomycetota</taxon>
        <taxon>Actinomycetes</taxon>
        <taxon>Kitasatosporales</taxon>
        <taxon>Streptomycetaceae</taxon>
        <taxon>Streptomyces</taxon>
    </lineage>
</organism>
<dbReference type="CDD" id="cd00609">
    <property type="entry name" value="AAT_like"/>
    <property type="match status" value="1"/>
</dbReference>
<evidence type="ECO:0000256" key="4">
    <source>
        <dbReference type="ARBA" id="ARBA00023125"/>
    </source>
</evidence>
<keyword evidence="8" id="KW-1185">Reference proteome</keyword>
<evidence type="ECO:0000256" key="2">
    <source>
        <dbReference type="ARBA" id="ARBA00022898"/>
    </source>
</evidence>
<dbReference type="GO" id="GO:0008483">
    <property type="term" value="F:transaminase activity"/>
    <property type="evidence" value="ECO:0007669"/>
    <property type="project" value="UniProtKB-KW"/>
</dbReference>
<dbReference type="PROSITE" id="PS50949">
    <property type="entry name" value="HTH_GNTR"/>
    <property type="match status" value="1"/>
</dbReference>
<keyword evidence="7" id="KW-0032">Aminotransferase</keyword>
<dbReference type="PANTHER" id="PTHR46577:SF1">
    <property type="entry name" value="HTH-TYPE TRANSCRIPTIONAL REGULATORY PROTEIN GABR"/>
    <property type="match status" value="1"/>
</dbReference>
<dbReference type="GO" id="GO:0003700">
    <property type="term" value="F:DNA-binding transcription factor activity"/>
    <property type="evidence" value="ECO:0007669"/>
    <property type="project" value="InterPro"/>
</dbReference>
<evidence type="ECO:0000259" key="6">
    <source>
        <dbReference type="PROSITE" id="PS50949"/>
    </source>
</evidence>
<dbReference type="InterPro" id="IPR000524">
    <property type="entry name" value="Tscrpt_reg_HTH_GntR"/>
</dbReference>
<dbReference type="Pfam" id="PF00155">
    <property type="entry name" value="Aminotran_1_2"/>
    <property type="match status" value="1"/>
</dbReference>
<gene>
    <name evidence="7" type="ORF">GUY60_30430</name>
</gene>
<dbReference type="GO" id="GO:0003677">
    <property type="term" value="F:DNA binding"/>
    <property type="evidence" value="ECO:0007669"/>
    <property type="project" value="UniProtKB-KW"/>
</dbReference>
<comment type="similarity">
    <text evidence="1">In the C-terminal section; belongs to the class-I pyridoxal-phosphate-dependent aminotransferase family.</text>
</comment>
<evidence type="ECO:0000256" key="1">
    <source>
        <dbReference type="ARBA" id="ARBA00005384"/>
    </source>
</evidence>
<dbReference type="InterPro" id="IPR036390">
    <property type="entry name" value="WH_DNA-bd_sf"/>
</dbReference>
<dbReference type="OrthoDB" id="3564840at2"/>
<name>A0A964XNI0_9ACTN</name>
<reference evidence="7" key="1">
    <citation type="submission" date="2020-01" db="EMBL/GenBank/DDBJ databases">
        <title>Whole-genome analyses of novel actinobacteria.</title>
        <authorList>
            <person name="Sahin N."/>
        </authorList>
    </citation>
    <scope>NUCLEOTIDE SEQUENCE</scope>
    <source>
        <strain evidence="7">YC537</strain>
    </source>
</reference>
<dbReference type="SMART" id="SM00345">
    <property type="entry name" value="HTH_GNTR"/>
    <property type="match status" value="1"/>
</dbReference>
<sequence>MWEWGGDRVKGAEGVREFQDFRRIADAVAGEIARGRLRPGDRLPPQRLFARRRRIAPSTASRVYAELVRRGLVVGEVGRGTFVRAVPEPTGRALTEPAATPAEVNLELNYPFAPGQSELLSASLGPLLRPDVFASATGTAAAAGTPGARVGAAALLAHGGWRPAPEQVLFTGTARQGIAGALAALVPPGGRVGVEALTYPVVKEIAARLHVTLVPLAMDERGMRPGAVAEAHRSAPLSALYVQPTLHNPTGTTMPDGRRRELAAVVRDLDLPVVEDRIWSFLGPEAPAPFAAYAPERTHVVDGLSKRLAPGLSVGFLVTPGADDERTAAALRSGGWTAARFALEAATRWLADGTAGRLAAAKRADAAARHRLVDTALAGHDIRTDPHAYYVWWRLPAPWRGETFTAAAAARGIAVTPGAAFTVGATTAPDLVRVGLASPPQDVLAAALRTLAEVAADGPAHHTDATLHPGTPV</sequence>
<evidence type="ECO:0000313" key="7">
    <source>
        <dbReference type="EMBL" id="NBE55674.1"/>
    </source>
</evidence>
<comment type="caution">
    <text evidence="7">The sequence shown here is derived from an EMBL/GenBank/DDBJ whole genome shotgun (WGS) entry which is preliminary data.</text>
</comment>
<proteinExistence type="inferred from homology"/>
<accession>A0A964XNI0</accession>
<dbReference type="EMBL" id="JAAAHS010000354">
    <property type="protein sequence ID" value="NBE55674.1"/>
    <property type="molecule type" value="Genomic_DNA"/>
</dbReference>
<keyword evidence="5" id="KW-0804">Transcription</keyword>
<dbReference type="Gene3D" id="1.10.10.10">
    <property type="entry name" value="Winged helix-like DNA-binding domain superfamily/Winged helix DNA-binding domain"/>
    <property type="match status" value="1"/>
</dbReference>
<dbReference type="Pfam" id="PF00392">
    <property type="entry name" value="GntR"/>
    <property type="match status" value="1"/>
</dbReference>
<dbReference type="InterPro" id="IPR015422">
    <property type="entry name" value="PyrdxlP-dep_Trfase_small"/>
</dbReference>
<dbReference type="InterPro" id="IPR051446">
    <property type="entry name" value="HTH_trans_reg/aminotransferase"/>
</dbReference>
<dbReference type="InterPro" id="IPR015421">
    <property type="entry name" value="PyrdxlP-dep_Trfase_major"/>
</dbReference>
<evidence type="ECO:0000313" key="8">
    <source>
        <dbReference type="Proteomes" id="UP000598297"/>
    </source>
</evidence>
<dbReference type="GO" id="GO:0030170">
    <property type="term" value="F:pyridoxal phosphate binding"/>
    <property type="evidence" value="ECO:0007669"/>
    <property type="project" value="InterPro"/>
</dbReference>
<dbReference type="Proteomes" id="UP000598297">
    <property type="component" value="Unassembled WGS sequence"/>
</dbReference>
<dbReference type="InterPro" id="IPR036388">
    <property type="entry name" value="WH-like_DNA-bd_sf"/>
</dbReference>
<keyword evidence="7" id="KW-0808">Transferase</keyword>
<dbReference type="CDD" id="cd07377">
    <property type="entry name" value="WHTH_GntR"/>
    <property type="match status" value="1"/>
</dbReference>
<dbReference type="Gene3D" id="3.90.1150.10">
    <property type="entry name" value="Aspartate Aminotransferase, domain 1"/>
    <property type="match status" value="1"/>
</dbReference>
<dbReference type="SUPFAM" id="SSF53383">
    <property type="entry name" value="PLP-dependent transferases"/>
    <property type="match status" value="1"/>
</dbReference>
<dbReference type="InterPro" id="IPR015424">
    <property type="entry name" value="PyrdxlP-dep_Trfase"/>
</dbReference>
<dbReference type="InterPro" id="IPR004839">
    <property type="entry name" value="Aminotransferase_I/II_large"/>
</dbReference>
<evidence type="ECO:0000256" key="5">
    <source>
        <dbReference type="ARBA" id="ARBA00023163"/>
    </source>
</evidence>
<keyword evidence="2" id="KW-0663">Pyridoxal phosphate</keyword>